<proteinExistence type="inferred from homology"/>
<evidence type="ECO:0000256" key="4">
    <source>
        <dbReference type="ARBA" id="ARBA00022729"/>
    </source>
</evidence>
<evidence type="ECO:0000256" key="3">
    <source>
        <dbReference type="ARBA" id="ARBA00022448"/>
    </source>
</evidence>
<name>A0A3N1KSE0_9PROT</name>
<keyword evidence="4 5" id="KW-0732">Signal</keyword>
<comment type="similarity">
    <text evidence="2">Belongs to the bacterial solute-binding protein 5 family.</text>
</comment>
<feature type="domain" description="Solute-binding protein family 5" evidence="6">
    <location>
        <begin position="69"/>
        <end position="440"/>
    </location>
</feature>
<dbReference type="GO" id="GO:0030288">
    <property type="term" value="C:outer membrane-bounded periplasmic space"/>
    <property type="evidence" value="ECO:0007669"/>
    <property type="project" value="UniProtKB-ARBA"/>
</dbReference>
<dbReference type="Gene3D" id="3.40.190.10">
    <property type="entry name" value="Periplasmic binding protein-like II"/>
    <property type="match status" value="1"/>
</dbReference>
<dbReference type="Pfam" id="PF00496">
    <property type="entry name" value="SBP_bac_5"/>
    <property type="match status" value="1"/>
</dbReference>
<dbReference type="Gene3D" id="3.10.105.10">
    <property type="entry name" value="Dipeptide-binding Protein, Domain 3"/>
    <property type="match status" value="1"/>
</dbReference>
<organism evidence="7 8">
    <name type="scientific">Stella humosa</name>
    <dbReference type="NCBI Taxonomy" id="94"/>
    <lineage>
        <taxon>Bacteria</taxon>
        <taxon>Pseudomonadati</taxon>
        <taxon>Pseudomonadota</taxon>
        <taxon>Alphaproteobacteria</taxon>
        <taxon>Rhodospirillales</taxon>
        <taxon>Stellaceae</taxon>
        <taxon>Stella</taxon>
    </lineage>
</organism>
<dbReference type="GO" id="GO:0043190">
    <property type="term" value="C:ATP-binding cassette (ABC) transporter complex"/>
    <property type="evidence" value="ECO:0007669"/>
    <property type="project" value="InterPro"/>
</dbReference>
<dbReference type="SUPFAM" id="SSF53850">
    <property type="entry name" value="Periplasmic binding protein-like II"/>
    <property type="match status" value="1"/>
</dbReference>
<dbReference type="Proteomes" id="UP000278222">
    <property type="component" value="Unassembled WGS sequence"/>
</dbReference>
<protein>
    <submittedName>
        <fullName evidence="7">Peptide/nickel transport system substrate-binding protein</fullName>
    </submittedName>
</protein>
<dbReference type="InterPro" id="IPR039424">
    <property type="entry name" value="SBP_5"/>
</dbReference>
<accession>A0A3N1KSE0</accession>
<feature type="chain" id="PRO_5018197935" evidence="5">
    <location>
        <begin position="26"/>
        <end position="527"/>
    </location>
</feature>
<dbReference type="OrthoDB" id="7234741at2"/>
<dbReference type="PANTHER" id="PTHR30290">
    <property type="entry name" value="PERIPLASMIC BINDING COMPONENT OF ABC TRANSPORTER"/>
    <property type="match status" value="1"/>
</dbReference>
<keyword evidence="8" id="KW-1185">Reference proteome</keyword>
<dbReference type="CDD" id="cd08498">
    <property type="entry name" value="PBP2_NikA_DppA_OppA_like_2"/>
    <property type="match status" value="1"/>
</dbReference>
<dbReference type="PIRSF" id="PIRSF002741">
    <property type="entry name" value="MppA"/>
    <property type="match status" value="1"/>
</dbReference>
<gene>
    <name evidence="7" type="ORF">EDC65_5166</name>
</gene>
<evidence type="ECO:0000256" key="2">
    <source>
        <dbReference type="ARBA" id="ARBA00005695"/>
    </source>
</evidence>
<evidence type="ECO:0000256" key="5">
    <source>
        <dbReference type="SAM" id="SignalP"/>
    </source>
</evidence>
<dbReference type="GO" id="GO:1904680">
    <property type="term" value="F:peptide transmembrane transporter activity"/>
    <property type="evidence" value="ECO:0007669"/>
    <property type="project" value="TreeGrafter"/>
</dbReference>
<dbReference type="RefSeq" id="WP_123695082.1">
    <property type="nucleotide sequence ID" value="NZ_AP019700.1"/>
</dbReference>
<dbReference type="InterPro" id="IPR000914">
    <property type="entry name" value="SBP_5_dom"/>
</dbReference>
<sequence length="527" mass="57502">MSRPILRRLVAGIAIAASLGGAATAAELKVGSRADPTVDPHFLYLSTNMAFSRHIFDALVDKDGKSQRKPGLALSWTVIAPTVWEFKLRPGVKFHDGSDFTADDVVFTIGRVTALPNNPNPYTNNIRPIVRTEVVDPLTVRFHTDAPAPQLPGLLGNVFIVSRKAAEGALPPDFRSGKAAIGTGAYRFESYKPGEALRLTRNDAFWGAKPEFDKLTFRVIPNDAARVAALLAGDVDAIDYVPSTEVASLGRNPKVAVYTQPSDRTMYIGLDLGRTQSPFVRDVDGKELPDNPLRDARVRQAISMAIDRKAFVERVMEGLATVADQPAPPHIGGYNPDLPPLAYNPEGARALLKKAGYPNGFQITFHCPRDRWVNDAKLCQAVGQMLARIGLKMQVETLPGNVFFARNSLTRNEFSMWLGGWAHSSTGDTTAYFTAHVHTNDPARGLGSINRGQYSNPALDAMIMRAVTELDDAKRETLLRQTMTAAMAEMPFIPLHTQMTAVAARKGVLFEARADEQTTALTARSQP</sequence>
<reference evidence="7 8" key="1">
    <citation type="submission" date="2018-11" db="EMBL/GenBank/DDBJ databases">
        <title>Genomic Encyclopedia of Type Strains, Phase IV (KMG-IV): sequencing the most valuable type-strain genomes for metagenomic binning, comparative biology and taxonomic classification.</title>
        <authorList>
            <person name="Goeker M."/>
        </authorList>
    </citation>
    <scope>NUCLEOTIDE SEQUENCE [LARGE SCALE GENOMIC DNA]</scope>
    <source>
        <strain evidence="7 8">DSM 5900</strain>
    </source>
</reference>
<dbReference type="PANTHER" id="PTHR30290:SF9">
    <property type="entry name" value="OLIGOPEPTIDE-BINDING PROTEIN APPA"/>
    <property type="match status" value="1"/>
</dbReference>
<evidence type="ECO:0000256" key="1">
    <source>
        <dbReference type="ARBA" id="ARBA00004418"/>
    </source>
</evidence>
<dbReference type="Gene3D" id="3.90.76.10">
    <property type="entry name" value="Dipeptide-binding Protein, Domain 1"/>
    <property type="match status" value="1"/>
</dbReference>
<comment type="caution">
    <text evidence="7">The sequence shown here is derived from an EMBL/GenBank/DDBJ whole genome shotgun (WGS) entry which is preliminary data.</text>
</comment>
<evidence type="ECO:0000259" key="6">
    <source>
        <dbReference type="Pfam" id="PF00496"/>
    </source>
</evidence>
<evidence type="ECO:0000313" key="8">
    <source>
        <dbReference type="Proteomes" id="UP000278222"/>
    </source>
</evidence>
<comment type="subcellular location">
    <subcellularLocation>
        <location evidence="1">Periplasm</location>
    </subcellularLocation>
</comment>
<feature type="signal peptide" evidence="5">
    <location>
        <begin position="1"/>
        <end position="25"/>
    </location>
</feature>
<dbReference type="EMBL" id="RJKX01000018">
    <property type="protein sequence ID" value="ROP81310.1"/>
    <property type="molecule type" value="Genomic_DNA"/>
</dbReference>
<dbReference type="InterPro" id="IPR030678">
    <property type="entry name" value="Peptide/Ni-bd"/>
</dbReference>
<dbReference type="GO" id="GO:0015833">
    <property type="term" value="P:peptide transport"/>
    <property type="evidence" value="ECO:0007669"/>
    <property type="project" value="TreeGrafter"/>
</dbReference>
<keyword evidence="3" id="KW-0813">Transport</keyword>
<dbReference type="AlphaFoldDB" id="A0A3N1KSE0"/>
<evidence type="ECO:0000313" key="7">
    <source>
        <dbReference type="EMBL" id="ROP81310.1"/>
    </source>
</evidence>